<keyword evidence="1" id="KW-1133">Transmembrane helix</keyword>
<organism evidence="3 4">
    <name type="scientific">Rhodoblastus acidophilus</name>
    <name type="common">Rhodopseudomonas acidophila</name>
    <dbReference type="NCBI Taxonomy" id="1074"/>
    <lineage>
        <taxon>Bacteria</taxon>
        <taxon>Pseudomonadati</taxon>
        <taxon>Pseudomonadota</taxon>
        <taxon>Alphaproteobacteria</taxon>
        <taxon>Hyphomicrobiales</taxon>
        <taxon>Rhodoblastaceae</taxon>
        <taxon>Rhodoblastus</taxon>
    </lineage>
</organism>
<feature type="domain" description="TadE-like" evidence="2">
    <location>
        <begin position="27"/>
        <end position="69"/>
    </location>
</feature>
<dbReference type="Proteomes" id="UP000439113">
    <property type="component" value="Unassembled WGS sequence"/>
</dbReference>
<accession>A0A6N8DJK3</accession>
<gene>
    <name evidence="3" type="ORF">GJ654_00230</name>
</gene>
<dbReference type="InterPro" id="IPR012495">
    <property type="entry name" value="TadE-like_dom"/>
</dbReference>
<keyword evidence="1" id="KW-0812">Transmembrane</keyword>
<evidence type="ECO:0000259" key="2">
    <source>
        <dbReference type="Pfam" id="PF07811"/>
    </source>
</evidence>
<sequence>MEAPLETARPASARRGLLARFAKDRRGIAALEFGMVSIPFLGLLCAIFETAFVYYNHEVFDNAVINVARQILVGQYSTTAQTASDFKTTTGANGYSLCGALPSYFDCDKVILNISTPTNDLFGSLNGTVTNSFITNPSANITVPAPGSIVVFQAYYPMPIYLSVLLARGANGNQAANLYGQSSNTVRTNPITGSGLVHDIYSVMVFRNEPQ</sequence>
<evidence type="ECO:0000313" key="3">
    <source>
        <dbReference type="EMBL" id="MTV29411.1"/>
    </source>
</evidence>
<dbReference type="AlphaFoldDB" id="A0A6N8DJK3"/>
<protein>
    <recommendedName>
        <fullName evidence="2">TadE-like domain-containing protein</fullName>
    </recommendedName>
</protein>
<evidence type="ECO:0000313" key="4">
    <source>
        <dbReference type="Proteomes" id="UP000439113"/>
    </source>
</evidence>
<dbReference type="OrthoDB" id="7349713at2"/>
<proteinExistence type="predicted"/>
<dbReference type="Pfam" id="PF07811">
    <property type="entry name" value="TadE"/>
    <property type="match status" value="1"/>
</dbReference>
<dbReference type="EMBL" id="WNKS01000001">
    <property type="protein sequence ID" value="MTV29411.1"/>
    <property type="molecule type" value="Genomic_DNA"/>
</dbReference>
<reference evidence="3 4" key="1">
    <citation type="submission" date="2019-11" db="EMBL/GenBank/DDBJ databases">
        <title>Whole-genome sequence of a Rhodoblastus acidophilus DSM 142.</title>
        <authorList>
            <person name="Kyndt J.A."/>
            <person name="Meyer T.E."/>
        </authorList>
    </citation>
    <scope>NUCLEOTIDE SEQUENCE [LARGE SCALE GENOMIC DNA]</scope>
    <source>
        <strain evidence="3 4">DSM 142</strain>
    </source>
</reference>
<keyword evidence="1" id="KW-0472">Membrane</keyword>
<name>A0A6N8DJK3_RHOAC</name>
<comment type="caution">
    <text evidence="3">The sequence shown here is derived from an EMBL/GenBank/DDBJ whole genome shotgun (WGS) entry which is preliminary data.</text>
</comment>
<dbReference type="RefSeq" id="WP_155444088.1">
    <property type="nucleotide sequence ID" value="NZ_JAOQNR010000001.1"/>
</dbReference>
<feature type="transmembrane region" description="Helical" evidence="1">
    <location>
        <begin position="30"/>
        <end position="55"/>
    </location>
</feature>
<evidence type="ECO:0000256" key="1">
    <source>
        <dbReference type="SAM" id="Phobius"/>
    </source>
</evidence>